<dbReference type="SUPFAM" id="SSF55073">
    <property type="entry name" value="Nucleotide cyclase"/>
    <property type="match status" value="1"/>
</dbReference>
<reference evidence="2 3" key="1">
    <citation type="submission" date="2020-04" db="EMBL/GenBank/DDBJ databases">
        <title>Vibrio sp. SM6, a novel species isolated from seawater.</title>
        <authorList>
            <person name="Wang X."/>
        </authorList>
    </citation>
    <scope>NUCLEOTIDE SEQUENCE [LARGE SCALE GENOMIC DNA]</scope>
    <source>
        <strain evidence="2 3">SM6</strain>
    </source>
</reference>
<dbReference type="InterPro" id="IPR035919">
    <property type="entry name" value="EAL_sf"/>
</dbReference>
<accession>A0A7X8TRJ6</accession>
<dbReference type="InterPro" id="IPR029016">
    <property type="entry name" value="GAF-like_dom_sf"/>
</dbReference>
<dbReference type="RefSeq" id="WP_168836416.1">
    <property type="nucleotide sequence ID" value="NZ_JABAIK010000009.1"/>
</dbReference>
<dbReference type="SUPFAM" id="SSF55781">
    <property type="entry name" value="GAF domain-like"/>
    <property type="match status" value="1"/>
</dbReference>
<dbReference type="Pfam" id="PF01590">
    <property type="entry name" value="GAF"/>
    <property type="match status" value="1"/>
</dbReference>
<dbReference type="CDD" id="cd01948">
    <property type="entry name" value="EAL"/>
    <property type="match status" value="1"/>
</dbReference>
<evidence type="ECO:0000259" key="1">
    <source>
        <dbReference type="PROSITE" id="PS50883"/>
    </source>
</evidence>
<dbReference type="SUPFAM" id="SSF141868">
    <property type="entry name" value="EAL domain-like"/>
    <property type="match status" value="1"/>
</dbReference>
<dbReference type="SMART" id="SM00052">
    <property type="entry name" value="EAL"/>
    <property type="match status" value="1"/>
</dbReference>
<dbReference type="Pfam" id="PF00563">
    <property type="entry name" value="EAL"/>
    <property type="match status" value="1"/>
</dbReference>
<protein>
    <submittedName>
        <fullName evidence="2">EAL domain-containing protein</fullName>
    </submittedName>
</protein>
<dbReference type="AlphaFoldDB" id="A0A7X8TRJ6"/>
<comment type="caution">
    <text evidence="2">The sequence shown here is derived from an EMBL/GenBank/DDBJ whole genome shotgun (WGS) entry which is preliminary data.</text>
</comment>
<dbReference type="InterPro" id="IPR000160">
    <property type="entry name" value="GGDEF_dom"/>
</dbReference>
<dbReference type="EMBL" id="JABAIK010000009">
    <property type="protein sequence ID" value="NLS13321.1"/>
    <property type="molecule type" value="Genomic_DNA"/>
</dbReference>
<sequence length="635" mass="72452">MTSLKHHDVPIPETLLNSWQHIVDQLASELGVAAALVMRAHANSIEVCCASDTQNSPYHRGEHESWQQNLYCETVLRQGSLLCIENAEATRKWANNPDLKLGMKAYCGLPLRWPTGESFGTLCLLDDKNNPFCALCRHMLEHYQTIIETELASLCEQEKLQRLNHELRHRVESRTLDLANISYSLNQEIERRKSIEQQMHYQRDHDSGTGFLNRKALEHQIEQMLQKAKRTQKQVAVIHIGIANARGLQTKFGFDQFEVLLKQYRDKLGQLDLSECLTARPCTNDIVLAFITENVSRDCDALLIRILDAGRSDYFLQGEEVHLHSHIGVASSSSATALALLRHANQAMVVCKDSGERFTFYLQSHSDHFVHHNQIESYLLQAVRNDDLLLYFQPKVTPQTRHWVGAEALLRWRHPILGDISNEALIHMAEQNGLIFEVGAFVLRAAVEKAKEWQTCCSEFRIAVNVSPIQLKNPRFCQQVKHLLEIYHLPPRCLELEVTESGLIADEVLARETLNQLSKLGVALSLDDFGTGYASFSYLKKYPFDAIKIDKSFVQHLDDSEQDREIIRSIIHVAKKLELIVVVEGIETESQERLLIHEGCDFGQGYLYGKPMPANEFEINLQQHAAPEIRSRRIT</sequence>
<name>A0A7X8TRJ6_9VIBR</name>
<dbReference type="InterPro" id="IPR001633">
    <property type="entry name" value="EAL_dom"/>
</dbReference>
<keyword evidence="3" id="KW-1185">Reference proteome</keyword>
<dbReference type="Pfam" id="PF00990">
    <property type="entry name" value="GGDEF"/>
    <property type="match status" value="1"/>
</dbReference>
<dbReference type="InterPro" id="IPR029787">
    <property type="entry name" value="Nucleotide_cyclase"/>
</dbReference>
<organism evidence="2 3">
    <name type="scientific">Vibrio agarilyticus</name>
    <dbReference type="NCBI Taxonomy" id="2726741"/>
    <lineage>
        <taxon>Bacteria</taxon>
        <taxon>Pseudomonadati</taxon>
        <taxon>Pseudomonadota</taxon>
        <taxon>Gammaproteobacteria</taxon>
        <taxon>Vibrionales</taxon>
        <taxon>Vibrionaceae</taxon>
        <taxon>Vibrio</taxon>
    </lineage>
</organism>
<dbReference type="Gene3D" id="3.30.70.270">
    <property type="match status" value="1"/>
</dbReference>
<dbReference type="SMART" id="SM00267">
    <property type="entry name" value="GGDEF"/>
    <property type="match status" value="1"/>
</dbReference>
<dbReference type="Gene3D" id="3.30.450.40">
    <property type="match status" value="1"/>
</dbReference>
<dbReference type="PANTHER" id="PTHR33121:SF71">
    <property type="entry name" value="OXYGEN SENSOR PROTEIN DOSP"/>
    <property type="match status" value="1"/>
</dbReference>
<dbReference type="GO" id="GO:0071111">
    <property type="term" value="F:cyclic-guanylate-specific phosphodiesterase activity"/>
    <property type="evidence" value="ECO:0007669"/>
    <property type="project" value="InterPro"/>
</dbReference>
<dbReference type="InterPro" id="IPR043128">
    <property type="entry name" value="Rev_trsase/Diguanyl_cyclase"/>
</dbReference>
<evidence type="ECO:0000313" key="2">
    <source>
        <dbReference type="EMBL" id="NLS13321.1"/>
    </source>
</evidence>
<gene>
    <name evidence="2" type="ORF">HGP28_10500</name>
</gene>
<dbReference type="InterPro" id="IPR003018">
    <property type="entry name" value="GAF"/>
</dbReference>
<dbReference type="PROSITE" id="PS50883">
    <property type="entry name" value="EAL"/>
    <property type="match status" value="1"/>
</dbReference>
<evidence type="ECO:0000313" key="3">
    <source>
        <dbReference type="Proteomes" id="UP000535589"/>
    </source>
</evidence>
<dbReference type="InterPro" id="IPR050706">
    <property type="entry name" value="Cyclic-di-GMP_PDE-like"/>
</dbReference>
<dbReference type="PANTHER" id="PTHR33121">
    <property type="entry name" value="CYCLIC DI-GMP PHOSPHODIESTERASE PDEF"/>
    <property type="match status" value="1"/>
</dbReference>
<dbReference type="Proteomes" id="UP000535589">
    <property type="component" value="Unassembled WGS sequence"/>
</dbReference>
<proteinExistence type="predicted"/>
<dbReference type="Gene3D" id="3.20.20.450">
    <property type="entry name" value="EAL domain"/>
    <property type="match status" value="1"/>
</dbReference>
<feature type="domain" description="EAL" evidence="1">
    <location>
        <begin position="372"/>
        <end position="625"/>
    </location>
</feature>